<dbReference type="RefSeq" id="WP_126912645.1">
    <property type="nucleotide sequence ID" value="NZ_CP034587.1"/>
</dbReference>
<dbReference type="PANTHER" id="PTHR43441">
    <property type="entry name" value="RIBOSOMAL-PROTEIN-SERINE ACETYLTRANSFERASE"/>
    <property type="match status" value="1"/>
</dbReference>
<dbReference type="OrthoDB" id="2061990at2"/>
<dbReference type="EMBL" id="CP034587">
    <property type="protein sequence ID" value="AZQ70080.1"/>
    <property type="molecule type" value="Genomic_DNA"/>
</dbReference>
<dbReference type="GO" id="GO:0008999">
    <property type="term" value="F:protein-N-terminal-alanine acetyltransferase activity"/>
    <property type="evidence" value="ECO:0007669"/>
    <property type="project" value="TreeGrafter"/>
</dbReference>
<sequence length="195" mass="20847">MTFATRTLAPTTLTAGGLLLRPLRESDEPAVAEALRDADILRWAAGLATVQAPVHERAAVWLGPRAAGWATGDAYFAITDGTTGEFHGALSVREINRLPDQAVVGYWVTPRSRGRGAARTALDAAARWALAAPEDGGLGVHRIALDHVLANVASCRVAAAAGFRLEGVMRDYFKEPSGRRHDAHLHARLATDRPE</sequence>
<dbReference type="InterPro" id="IPR016181">
    <property type="entry name" value="Acyl_CoA_acyltransferase"/>
</dbReference>
<dbReference type="Pfam" id="PF13302">
    <property type="entry name" value="Acetyltransf_3"/>
    <property type="match status" value="1"/>
</dbReference>
<proteinExistence type="predicted"/>
<dbReference type="InterPro" id="IPR000182">
    <property type="entry name" value="GNAT_dom"/>
</dbReference>
<feature type="domain" description="N-acetyltransferase" evidence="1">
    <location>
        <begin position="18"/>
        <end position="194"/>
    </location>
</feature>
<dbReference type="InterPro" id="IPR051908">
    <property type="entry name" value="Ribosomal_N-acetyltransferase"/>
</dbReference>
<dbReference type="PROSITE" id="PS51186">
    <property type="entry name" value="GNAT"/>
    <property type="match status" value="1"/>
</dbReference>
<organism evidence="2 3">
    <name type="scientific">Streptomyces luteoverticillatus</name>
    <name type="common">Streptoverticillium luteoverticillatus</name>
    <dbReference type="NCBI Taxonomy" id="66425"/>
    <lineage>
        <taxon>Bacteria</taxon>
        <taxon>Bacillati</taxon>
        <taxon>Actinomycetota</taxon>
        <taxon>Actinomycetes</taxon>
        <taxon>Kitasatosporales</taxon>
        <taxon>Streptomycetaceae</taxon>
        <taxon>Streptomyces</taxon>
    </lineage>
</organism>
<dbReference type="GO" id="GO:0005737">
    <property type="term" value="C:cytoplasm"/>
    <property type="evidence" value="ECO:0007669"/>
    <property type="project" value="TreeGrafter"/>
</dbReference>
<evidence type="ECO:0000259" key="1">
    <source>
        <dbReference type="PROSITE" id="PS51186"/>
    </source>
</evidence>
<dbReference type="Proteomes" id="UP000267900">
    <property type="component" value="Chromosome"/>
</dbReference>
<dbReference type="AlphaFoldDB" id="A0A3Q9FT52"/>
<name>A0A3Q9FT52_STRLT</name>
<gene>
    <name evidence="2" type="ORF">EKH77_01605</name>
</gene>
<dbReference type="GO" id="GO:1990189">
    <property type="term" value="F:protein N-terminal-serine acetyltransferase activity"/>
    <property type="evidence" value="ECO:0007669"/>
    <property type="project" value="TreeGrafter"/>
</dbReference>
<dbReference type="SUPFAM" id="SSF55729">
    <property type="entry name" value="Acyl-CoA N-acyltransferases (Nat)"/>
    <property type="match status" value="1"/>
</dbReference>
<keyword evidence="3" id="KW-1185">Reference proteome</keyword>
<protein>
    <submittedName>
        <fullName evidence="2">N-acetyltransferase</fullName>
    </submittedName>
</protein>
<accession>A0A3Q9FT52</accession>
<keyword evidence="2" id="KW-0808">Transferase</keyword>
<reference evidence="2 3" key="1">
    <citation type="submission" date="2018-12" db="EMBL/GenBank/DDBJ databases">
        <title>The whole draft genome of Streptomyce luteoverticillatus CGMCC 15060.</title>
        <authorList>
            <person name="Feng Z."/>
            <person name="Chen G."/>
            <person name="Zhang J."/>
            <person name="Zhu H."/>
            <person name="Yu X."/>
            <person name="Zhang W."/>
            <person name="Zhang X."/>
        </authorList>
    </citation>
    <scope>NUCLEOTIDE SEQUENCE [LARGE SCALE GENOMIC DNA]</scope>
    <source>
        <strain evidence="2 3">CGMCC 15060</strain>
    </source>
</reference>
<evidence type="ECO:0000313" key="2">
    <source>
        <dbReference type="EMBL" id="AZQ70080.1"/>
    </source>
</evidence>
<evidence type="ECO:0000313" key="3">
    <source>
        <dbReference type="Proteomes" id="UP000267900"/>
    </source>
</evidence>
<dbReference type="Gene3D" id="3.40.630.30">
    <property type="match status" value="1"/>
</dbReference>
<dbReference type="PANTHER" id="PTHR43441:SF10">
    <property type="entry name" value="ACETYLTRANSFERASE"/>
    <property type="match status" value="1"/>
</dbReference>